<evidence type="ECO:0000256" key="8">
    <source>
        <dbReference type="ARBA" id="ARBA00022912"/>
    </source>
</evidence>
<evidence type="ECO:0000256" key="11">
    <source>
        <dbReference type="ARBA" id="ARBA00048336"/>
    </source>
</evidence>
<comment type="catalytic activity">
    <reaction evidence="11">
        <text>O-phospho-L-threonyl-[protein] + H2O = L-threonyl-[protein] + phosphate</text>
        <dbReference type="Rhea" id="RHEA:47004"/>
        <dbReference type="Rhea" id="RHEA-COMP:11060"/>
        <dbReference type="Rhea" id="RHEA-COMP:11605"/>
        <dbReference type="ChEBI" id="CHEBI:15377"/>
        <dbReference type="ChEBI" id="CHEBI:30013"/>
        <dbReference type="ChEBI" id="CHEBI:43474"/>
        <dbReference type="ChEBI" id="CHEBI:61977"/>
        <dbReference type="EC" id="3.1.3.16"/>
    </reaction>
</comment>
<evidence type="ECO:0000256" key="3">
    <source>
        <dbReference type="ARBA" id="ARBA00006702"/>
    </source>
</evidence>
<organism evidence="13 14">
    <name type="scientific">Cinnamomum micranthum f. kanehirae</name>
    <dbReference type="NCBI Taxonomy" id="337451"/>
    <lineage>
        <taxon>Eukaryota</taxon>
        <taxon>Viridiplantae</taxon>
        <taxon>Streptophyta</taxon>
        <taxon>Embryophyta</taxon>
        <taxon>Tracheophyta</taxon>
        <taxon>Spermatophyta</taxon>
        <taxon>Magnoliopsida</taxon>
        <taxon>Magnoliidae</taxon>
        <taxon>Laurales</taxon>
        <taxon>Lauraceae</taxon>
        <taxon>Cinnamomum</taxon>
    </lineage>
</organism>
<keyword evidence="7" id="KW-0460">Magnesium</keyword>
<evidence type="ECO:0000313" key="13">
    <source>
        <dbReference type="EMBL" id="RWR78116.1"/>
    </source>
</evidence>
<protein>
    <recommendedName>
        <fullName evidence="4">protein-serine/threonine phosphatase</fullName>
        <ecNumber evidence="4">3.1.3.16</ecNumber>
    </recommendedName>
</protein>
<evidence type="ECO:0000256" key="6">
    <source>
        <dbReference type="ARBA" id="ARBA00022801"/>
    </source>
</evidence>
<keyword evidence="5" id="KW-0479">Metal-binding</keyword>
<feature type="domain" description="PPM-type phosphatase" evidence="12">
    <location>
        <begin position="38"/>
        <end position="337"/>
    </location>
</feature>
<keyword evidence="8" id="KW-0904">Protein phosphatase</keyword>
<evidence type="ECO:0000256" key="2">
    <source>
        <dbReference type="ARBA" id="ARBA00001946"/>
    </source>
</evidence>
<evidence type="ECO:0000256" key="4">
    <source>
        <dbReference type="ARBA" id="ARBA00013081"/>
    </source>
</evidence>
<gene>
    <name evidence="13" type="ORF">CKAN_00662600</name>
</gene>
<proteinExistence type="inferred from homology"/>
<name>A0A443NHY3_9MAGN</name>
<evidence type="ECO:0000259" key="12">
    <source>
        <dbReference type="PROSITE" id="PS51746"/>
    </source>
</evidence>
<evidence type="ECO:0000256" key="1">
    <source>
        <dbReference type="ARBA" id="ARBA00001936"/>
    </source>
</evidence>
<dbReference type="GO" id="GO:0004722">
    <property type="term" value="F:protein serine/threonine phosphatase activity"/>
    <property type="evidence" value="ECO:0007669"/>
    <property type="project" value="UniProtKB-EC"/>
</dbReference>
<evidence type="ECO:0000256" key="5">
    <source>
        <dbReference type="ARBA" id="ARBA00022723"/>
    </source>
</evidence>
<dbReference type="PANTHER" id="PTHR47992">
    <property type="entry name" value="PROTEIN PHOSPHATASE"/>
    <property type="match status" value="1"/>
</dbReference>
<dbReference type="OrthoDB" id="10264738at2759"/>
<dbReference type="Proteomes" id="UP000283530">
    <property type="component" value="Unassembled WGS sequence"/>
</dbReference>
<dbReference type="FunFam" id="3.60.40.10:FF:000063">
    <property type="entry name" value="Probable protein phosphatase 2C 12"/>
    <property type="match status" value="1"/>
</dbReference>
<evidence type="ECO:0000256" key="7">
    <source>
        <dbReference type="ARBA" id="ARBA00022842"/>
    </source>
</evidence>
<comment type="catalytic activity">
    <reaction evidence="10">
        <text>O-phospho-L-seryl-[protein] + H2O = L-seryl-[protein] + phosphate</text>
        <dbReference type="Rhea" id="RHEA:20629"/>
        <dbReference type="Rhea" id="RHEA-COMP:9863"/>
        <dbReference type="Rhea" id="RHEA-COMP:11604"/>
        <dbReference type="ChEBI" id="CHEBI:15377"/>
        <dbReference type="ChEBI" id="CHEBI:29999"/>
        <dbReference type="ChEBI" id="CHEBI:43474"/>
        <dbReference type="ChEBI" id="CHEBI:83421"/>
        <dbReference type="EC" id="3.1.3.16"/>
    </reaction>
</comment>
<evidence type="ECO:0000313" key="14">
    <source>
        <dbReference type="Proteomes" id="UP000283530"/>
    </source>
</evidence>
<comment type="cofactor">
    <cofactor evidence="2">
        <name>Mg(2+)</name>
        <dbReference type="ChEBI" id="CHEBI:18420"/>
    </cofactor>
</comment>
<dbReference type="EMBL" id="QPKB01000002">
    <property type="protein sequence ID" value="RWR78116.1"/>
    <property type="molecule type" value="Genomic_DNA"/>
</dbReference>
<dbReference type="CDD" id="cd00143">
    <property type="entry name" value="PP2Cc"/>
    <property type="match status" value="1"/>
</dbReference>
<accession>A0A443NHY3</accession>
<keyword evidence="6" id="KW-0378">Hydrolase</keyword>
<dbReference type="SMART" id="SM00332">
    <property type="entry name" value="PP2Cc"/>
    <property type="match status" value="1"/>
</dbReference>
<comment type="caution">
    <text evidence="13">The sequence shown here is derived from an EMBL/GenBank/DDBJ whole genome shotgun (WGS) entry which is preliminary data.</text>
</comment>
<dbReference type="STRING" id="337451.A0A443NHY3"/>
<dbReference type="SUPFAM" id="SSF81606">
    <property type="entry name" value="PP2C-like"/>
    <property type="match status" value="1"/>
</dbReference>
<reference evidence="13 14" key="1">
    <citation type="journal article" date="2019" name="Nat. Plants">
        <title>Stout camphor tree genome fills gaps in understanding of flowering plant genome evolution.</title>
        <authorList>
            <person name="Chaw S.M."/>
            <person name="Liu Y.C."/>
            <person name="Wu Y.W."/>
            <person name="Wang H.Y."/>
            <person name="Lin C.I."/>
            <person name="Wu C.S."/>
            <person name="Ke H.M."/>
            <person name="Chang L.Y."/>
            <person name="Hsu C.Y."/>
            <person name="Yang H.T."/>
            <person name="Sudianto E."/>
            <person name="Hsu M.H."/>
            <person name="Wu K.P."/>
            <person name="Wang L.N."/>
            <person name="Leebens-Mack J.H."/>
            <person name="Tsai I.J."/>
        </authorList>
    </citation>
    <scope>NUCLEOTIDE SEQUENCE [LARGE SCALE GENOMIC DNA]</scope>
    <source>
        <strain evidence="14">cv. Chaw 1501</strain>
        <tissue evidence="13">Young leaves</tissue>
    </source>
</reference>
<dbReference type="InterPro" id="IPR036457">
    <property type="entry name" value="PPM-type-like_dom_sf"/>
</dbReference>
<dbReference type="InterPro" id="IPR001932">
    <property type="entry name" value="PPM-type_phosphatase-like_dom"/>
</dbReference>
<dbReference type="EC" id="3.1.3.16" evidence="4"/>
<dbReference type="InterPro" id="IPR015655">
    <property type="entry name" value="PP2C"/>
</dbReference>
<evidence type="ECO:0000256" key="9">
    <source>
        <dbReference type="ARBA" id="ARBA00023211"/>
    </source>
</evidence>
<dbReference type="AlphaFoldDB" id="A0A443NHY3"/>
<keyword evidence="14" id="KW-1185">Reference proteome</keyword>
<comment type="cofactor">
    <cofactor evidence="1">
        <name>Mn(2+)</name>
        <dbReference type="ChEBI" id="CHEBI:29035"/>
    </cofactor>
</comment>
<dbReference type="PROSITE" id="PS51746">
    <property type="entry name" value="PPM_2"/>
    <property type="match status" value="1"/>
</dbReference>
<dbReference type="Gene3D" id="3.60.40.10">
    <property type="entry name" value="PPM-type phosphatase domain"/>
    <property type="match status" value="1"/>
</dbReference>
<comment type="similarity">
    <text evidence="3">Belongs to the PP2C family.</text>
</comment>
<sequence>MGICISSASLEKNQETEEDHGNIVYLEDSLCSNGIPGLVSLYSKQGMKGPNQDSAILYQGFGMEEGVFCGVFDGHGRNGRIISKLVRDRLPQLILNQRNAFKSPETAGSCDYEDDKRSFKDGLVVSEKMLYEWNEACNSAFKAMDKELKLLENLDCTCSGTTAVTIIHQGRDLVIANLGDSRALLGTITDEGFLTAVQLTTDLKPSLPQEAERIRQSNGRVFALKEEPNVQRVWLPYDDAPGLAMARSFGDFTLKNYGIIATPEITHHHLTCKDKFLVLATDGVWDVLTNEQVVSIVWSVEKKEAAARTVVDAAVHAWKQKFPSSKVDDCSVVCLFLQEKKHLI</sequence>
<dbReference type="Pfam" id="PF00481">
    <property type="entry name" value="PP2C"/>
    <property type="match status" value="1"/>
</dbReference>
<keyword evidence="9" id="KW-0464">Manganese</keyword>
<evidence type="ECO:0000256" key="10">
    <source>
        <dbReference type="ARBA" id="ARBA00047761"/>
    </source>
</evidence>
<dbReference type="GO" id="GO:0046872">
    <property type="term" value="F:metal ion binding"/>
    <property type="evidence" value="ECO:0007669"/>
    <property type="project" value="UniProtKB-KW"/>
</dbReference>